<sequence>MKLRNSVFNEMIFAEINGPDLSKNDDEINNKVDDKVEFKNLIANKITMALQDWVDLLDPIFELNNSQEETILSEEEINIEFENRSLVQNILSDSDLVE</sequence>
<dbReference type="Proteomes" id="UP000789901">
    <property type="component" value="Unassembled WGS sequence"/>
</dbReference>
<comment type="caution">
    <text evidence="1">The sequence shown here is derived from an EMBL/GenBank/DDBJ whole genome shotgun (WGS) entry which is preliminary data.</text>
</comment>
<evidence type="ECO:0000313" key="2">
    <source>
        <dbReference type="Proteomes" id="UP000789901"/>
    </source>
</evidence>
<keyword evidence="2" id="KW-1185">Reference proteome</keyword>
<name>A0ABN7UKQ4_GIGMA</name>
<accession>A0ABN7UKQ4</accession>
<evidence type="ECO:0000313" key="1">
    <source>
        <dbReference type="EMBL" id="CAG8610123.1"/>
    </source>
</evidence>
<proteinExistence type="predicted"/>
<organism evidence="1 2">
    <name type="scientific">Gigaspora margarita</name>
    <dbReference type="NCBI Taxonomy" id="4874"/>
    <lineage>
        <taxon>Eukaryota</taxon>
        <taxon>Fungi</taxon>
        <taxon>Fungi incertae sedis</taxon>
        <taxon>Mucoromycota</taxon>
        <taxon>Glomeromycotina</taxon>
        <taxon>Glomeromycetes</taxon>
        <taxon>Diversisporales</taxon>
        <taxon>Gigasporaceae</taxon>
        <taxon>Gigaspora</taxon>
    </lineage>
</organism>
<reference evidence="1 2" key="1">
    <citation type="submission" date="2021-06" db="EMBL/GenBank/DDBJ databases">
        <authorList>
            <person name="Kallberg Y."/>
            <person name="Tangrot J."/>
            <person name="Rosling A."/>
        </authorList>
    </citation>
    <scope>NUCLEOTIDE SEQUENCE [LARGE SCALE GENOMIC DNA]</scope>
    <source>
        <strain evidence="1 2">120-4 pot B 10/14</strain>
    </source>
</reference>
<dbReference type="EMBL" id="CAJVQB010003505">
    <property type="protein sequence ID" value="CAG8610123.1"/>
    <property type="molecule type" value="Genomic_DNA"/>
</dbReference>
<gene>
    <name evidence="1" type="ORF">GMARGA_LOCUS7315</name>
</gene>
<protein>
    <submittedName>
        <fullName evidence="1">37840_t:CDS:1</fullName>
    </submittedName>
</protein>